<dbReference type="GO" id="GO:0008061">
    <property type="term" value="F:chitin binding"/>
    <property type="evidence" value="ECO:0007669"/>
    <property type="project" value="UniProtKB-UniRule"/>
</dbReference>
<feature type="signal peptide" evidence="4">
    <location>
        <begin position="1"/>
        <end position="19"/>
    </location>
</feature>
<sequence length="317" mass="35613">MFIYNLLSFLFLLISFVCGQEQKELNFDSTIINQNFIDNISKNIDLEKLNIYKSNFTANVNYKPLENLNKLTSITILQSTNVDFNILKELKSLKFITISDVTLNQNEINIINDLVDLELLSLERTQYGSNVDFESFKNFNKVIKLETTVSSETTSKNVIIKSNRCGKGYGQCPSGQCCSKYGWCGKSSTYCSFSKGCQLEFGQCQIYSQQKSQDNNQQNSQAIKCGMGYGNCPTGFCCSRYGWCGKSSSYCSVSKGCQSKFGQCQINSQESTQMKRCGKEFGSCPSHQCCSKFGWCGKSTSYCLISRGCQSEFGQCY</sequence>
<dbReference type="SUPFAM" id="SSF57016">
    <property type="entry name" value="Plant lectins/antimicrobial peptides"/>
    <property type="match status" value="3"/>
</dbReference>
<feature type="disulfide bond" evidence="3">
    <location>
        <begin position="289"/>
        <end position="303"/>
    </location>
</feature>
<dbReference type="Pfam" id="PF00187">
    <property type="entry name" value="Chitin_bind_1"/>
    <property type="match status" value="2"/>
</dbReference>
<comment type="caution">
    <text evidence="6">The sequence shown here is derived from an EMBL/GenBank/DDBJ whole genome shotgun (WGS) entry which is preliminary data.</text>
</comment>
<dbReference type="OrthoDB" id="5598155at2759"/>
<feature type="domain" description="Chitin-binding type-1" evidence="5">
    <location>
        <begin position="162"/>
        <end position="206"/>
    </location>
</feature>
<feature type="domain" description="Chitin-binding type-1" evidence="5">
    <location>
        <begin position="222"/>
        <end position="266"/>
    </location>
</feature>
<evidence type="ECO:0000256" key="4">
    <source>
        <dbReference type="SAM" id="SignalP"/>
    </source>
</evidence>
<evidence type="ECO:0000259" key="5">
    <source>
        <dbReference type="PROSITE" id="PS50941"/>
    </source>
</evidence>
<feature type="chain" id="PRO_5012305060" description="Chitin-binding type-1 domain-containing protein" evidence="4">
    <location>
        <begin position="20"/>
        <end position="317"/>
    </location>
</feature>
<reference evidence="6 7" key="2">
    <citation type="submission" date="2016-08" db="EMBL/GenBank/DDBJ databases">
        <title>Pervasive Adenine N6-methylation of Active Genes in Fungi.</title>
        <authorList>
            <consortium name="DOE Joint Genome Institute"/>
            <person name="Mondo S.J."/>
            <person name="Dannebaum R.O."/>
            <person name="Kuo R.C."/>
            <person name="Labutti K."/>
            <person name="Haridas S."/>
            <person name="Kuo A."/>
            <person name="Salamov A."/>
            <person name="Ahrendt S.R."/>
            <person name="Lipzen A."/>
            <person name="Sullivan W."/>
            <person name="Andreopoulos W.B."/>
            <person name="Clum A."/>
            <person name="Lindquist E."/>
            <person name="Daum C."/>
            <person name="Ramamoorthy G.K."/>
            <person name="Gryganskyi A."/>
            <person name="Culley D."/>
            <person name="Magnuson J.K."/>
            <person name="James T.Y."/>
            <person name="O'Malley M.A."/>
            <person name="Stajich J.E."/>
            <person name="Spatafora J.W."/>
            <person name="Visel A."/>
            <person name="Grigoriev I.V."/>
        </authorList>
    </citation>
    <scope>NUCLEOTIDE SEQUENCE [LARGE SCALE GENOMIC DNA]</scope>
    <source>
        <strain evidence="7">finn</strain>
    </source>
</reference>
<name>A0A1Y1VPS3_9FUNG</name>
<dbReference type="InterPro" id="IPR018371">
    <property type="entry name" value="Chitin-binding_1_CS"/>
</dbReference>
<reference evidence="6 7" key="1">
    <citation type="submission" date="2016-08" db="EMBL/GenBank/DDBJ databases">
        <title>Genomes of anaerobic fungi encode conserved fungal cellulosomes for biomass hydrolysis.</title>
        <authorList>
            <consortium name="DOE Joint Genome Institute"/>
            <person name="Haitjema C.H."/>
            <person name="Gilmore S.P."/>
            <person name="Henske J.K."/>
            <person name="Solomon K.V."/>
            <person name="De Groot R."/>
            <person name="Kuo A."/>
            <person name="Mondo S.J."/>
            <person name="Salamov A.A."/>
            <person name="Labutti K."/>
            <person name="Zhao Z."/>
            <person name="Chiniquy J."/>
            <person name="Barry K."/>
            <person name="Brewer H.M."/>
            <person name="Purvine S.O."/>
            <person name="Wright A.T."/>
            <person name="Boxma B."/>
            <person name="Van Alen T."/>
            <person name="Hackstein J.H."/>
            <person name="Baker S.E."/>
            <person name="Grigoriev I.V."/>
            <person name="O'Malley M.A."/>
        </authorList>
    </citation>
    <scope>NUCLEOTIDE SEQUENCE [LARGE SCALE GENOMIC DNA]</scope>
    <source>
        <strain evidence="7">finn</strain>
    </source>
</reference>
<keyword evidence="4" id="KW-0732">Signal</keyword>
<dbReference type="InterPro" id="IPR036861">
    <property type="entry name" value="Endochitinase-like_sf"/>
</dbReference>
<feature type="disulfide bond" evidence="3">
    <location>
        <begin position="172"/>
        <end position="184"/>
    </location>
</feature>
<keyword evidence="7" id="KW-1185">Reference proteome</keyword>
<proteinExistence type="predicted"/>
<feature type="disulfide bond" evidence="3">
    <location>
        <begin position="177"/>
        <end position="191"/>
    </location>
</feature>
<evidence type="ECO:0000256" key="3">
    <source>
        <dbReference type="PROSITE-ProRule" id="PRU00261"/>
    </source>
</evidence>
<dbReference type="Proteomes" id="UP000193719">
    <property type="component" value="Unassembled WGS sequence"/>
</dbReference>
<evidence type="ECO:0000256" key="2">
    <source>
        <dbReference type="ARBA" id="ARBA00023157"/>
    </source>
</evidence>
<feature type="disulfide bond" evidence="3">
    <location>
        <begin position="284"/>
        <end position="296"/>
    </location>
</feature>
<keyword evidence="1 3" id="KW-0147">Chitin-binding</keyword>
<accession>A0A1Y1VPS3</accession>
<protein>
    <recommendedName>
        <fullName evidence="5">Chitin-binding type-1 domain-containing protein</fullName>
    </recommendedName>
</protein>
<organism evidence="6 7">
    <name type="scientific">Piromyces finnis</name>
    <dbReference type="NCBI Taxonomy" id="1754191"/>
    <lineage>
        <taxon>Eukaryota</taxon>
        <taxon>Fungi</taxon>
        <taxon>Fungi incertae sedis</taxon>
        <taxon>Chytridiomycota</taxon>
        <taxon>Chytridiomycota incertae sedis</taxon>
        <taxon>Neocallimastigomycetes</taxon>
        <taxon>Neocallimastigales</taxon>
        <taxon>Neocallimastigaceae</taxon>
        <taxon>Piromyces</taxon>
    </lineage>
</organism>
<dbReference type="InterPro" id="IPR001002">
    <property type="entry name" value="Chitin-bd_1"/>
</dbReference>
<dbReference type="EMBL" id="MCFH01000001">
    <property type="protein sequence ID" value="ORX61250.1"/>
    <property type="molecule type" value="Genomic_DNA"/>
</dbReference>
<dbReference type="SUPFAM" id="SSF52047">
    <property type="entry name" value="RNI-like"/>
    <property type="match status" value="1"/>
</dbReference>
<evidence type="ECO:0000313" key="7">
    <source>
        <dbReference type="Proteomes" id="UP000193719"/>
    </source>
</evidence>
<dbReference type="PANTHER" id="PTHR47849">
    <property type="entry name" value="CHITIN-BINDING LECTIN 1"/>
    <property type="match status" value="1"/>
</dbReference>
<comment type="caution">
    <text evidence="3">Lacks conserved residue(s) required for the propagation of feature annotation.</text>
</comment>
<evidence type="ECO:0000313" key="6">
    <source>
        <dbReference type="EMBL" id="ORX61250.1"/>
    </source>
</evidence>
<feature type="domain" description="Chitin-binding type-1" evidence="5">
    <location>
        <begin position="274"/>
        <end position="317"/>
    </location>
</feature>
<dbReference type="Gene3D" id="3.30.60.10">
    <property type="entry name" value="Endochitinase-like"/>
    <property type="match status" value="3"/>
</dbReference>
<feature type="disulfide bond" evidence="3">
    <location>
        <begin position="237"/>
        <end position="251"/>
    </location>
</feature>
<evidence type="ECO:0000256" key="1">
    <source>
        <dbReference type="ARBA" id="ARBA00022669"/>
    </source>
</evidence>
<keyword evidence="2 3" id="KW-1015">Disulfide bond</keyword>
<dbReference type="SMART" id="SM00270">
    <property type="entry name" value="ChtBD1"/>
    <property type="match status" value="3"/>
</dbReference>
<dbReference type="PROSITE" id="PS50941">
    <property type="entry name" value="CHIT_BIND_I_2"/>
    <property type="match status" value="3"/>
</dbReference>
<dbReference type="PROSITE" id="PS00026">
    <property type="entry name" value="CHIT_BIND_I_1"/>
    <property type="match status" value="2"/>
</dbReference>
<dbReference type="STRING" id="1754191.A0A1Y1VPS3"/>
<gene>
    <name evidence="6" type="ORF">BCR36DRAFT_341782</name>
</gene>
<dbReference type="AlphaFoldDB" id="A0A1Y1VPS3"/>
<dbReference type="CDD" id="cd00035">
    <property type="entry name" value="ChtBD1"/>
    <property type="match status" value="2"/>
</dbReference>
<feature type="disulfide bond" evidence="3">
    <location>
        <begin position="232"/>
        <end position="244"/>
    </location>
</feature>